<dbReference type="Gene3D" id="3.30.200.20">
    <property type="entry name" value="Phosphorylase Kinase, domain 1"/>
    <property type="match status" value="1"/>
</dbReference>
<dbReference type="SUPFAM" id="SSF56112">
    <property type="entry name" value="Protein kinase-like (PK-like)"/>
    <property type="match status" value="1"/>
</dbReference>
<sequence>MKNVTLAVDTVAETIENETVKSKVPSVSVPSAEGEILQSSNLKCFGFNELKTATRNFRPDNMVGEGGFGLVFKGWIDENSLTAAKSGTGMAIAVKRLNQEGLHGQKEWLDSCRFLAYEFMPRGSLDNHLFRRYFQSQPLPWSLRIKIALGAAKGLAFLHSDEAKVIYGNFKTSKILVDSNYNAKLSGYGLAKEGLQGYSMLQLSDCSCSNSNKFYHEEALDANRPSGKQDLVQHARSARKCELHRLFNARIEGQYSSDEARKAFNLAMKCLSTDSKFRPDMNEVVKLLEQLQSSSEMEGLAARASLKFYLAKNFMPIQAMYGPNRRQKNVNRISCATST</sequence>
<name>A0A251QKP4_PRUPE</name>
<dbReference type="InterPro" id="IPR000719">
    <property type="entry name" value="Prot_kinase_dom"/>
</dbReference>
<dbReference type="Proteomes" id="UP000006882">
    <property type="component" value="Chromosome G2"/>
</dbReference>
<evidence type="ECO:0000259" key="4">
    <source>
        <dbReference type="PROSITE" id="PS50011"/>
    </source>
</evidence>
<dbReference type="AlphaFoldDB" id="A0A251QKP4"/>
<keyword evidence="2" id="KW-1003">Cell membrane</keyword>
<comment type="subcellular location">
    <subcellularLocation>
        <location evidence="1">Cell membrane</location>
    </subcellularLocation>
</comment>
<accession>A0A251QKP4</accession>
<evidence type="ECO:0000256" key="2">
    <source>
        <dbReference type="ARBA" id="ARBA00022475"/>
    </source>
</evidence>
<dbReference type="PROSITE" id="PS50011">
    <property type="entry name" value="PROTEIN_KINASE_DOM"/>
    <property type="match status" value="1"/>
</dbReference>
<proteinExistence type="predicted"/>
<reference evidence="5 6" key="1">
    <citation type="journal article" date="2013" name="Nat. Genet.">
        <title>The high-quality draft genome of peach (Prunus persica) identifies unique patterns of genetic diversity, domestication and genome evolution.</title>
        <authorList>
            <consortium name="International Peach Genome Initiative"/>
            <person name="Verde I."/>
            <person name="Abbott A.G."/>
            <person name="Scalabrin S."/>
            <person name="Jung S."/>
            <person name="Shu S."/>
            <person name="Marroni F."/>
            <person name="Zhebentyayeva T."/>
            <person name="Dettori M.T."/>
            <person name="Grimwood J."/>
            <person name="Cattonaro F."/>
            <person name="Zuccolo A."/>
            <person name="Rossini L."/>
            <person name="Jenkins J."/>
            <person name="Vendramin E."/>
            <person name="Meisel L.A."/>
            <person name="Decroocq V."/>
            <person name="Sosinski B."/>
            <person name="Prochnik S."/>
            <person name="Mitros T."/>
            <person name="Policriti A."/>
            <person name="Cipriani G."/>
            <person name="Dondini L."/>
            <person name="Ficklin S."/>
            <person name="Goodstein D.M."/>
            <person name="Xuan P."/>
            <person name="Del Fabbro C."/>
            <person name="Aramini V."/>
            <person name="Copetti D."/>
            <person name="Gonzalez S."/>
            <person name="Horner D.S."/>
            <person name="Falchi R."/>
            <person name="Lucas S."/>
            <person name="Mica E."/>
            <person name="Maldonado J."/>
            <person name="Lazzari B."/>
            <person name="Bielenberg D."/>
            <person name="Pirona R."/>
            <person name="Miculan M."/>
            <person name="Barakat A."/>
            <person name="Testolin R."/>
            <person name="Stella A."/>
            <person name="Tartarini S."/>
            <person name="Tonutti P."/>
            <person name="Arus P."/>
            <person name="Orellana A."/>
            <person name="Wells C."/>
            <person name="Main D."/>
            <person name="Vizzotto G."/>
            <person name="Silva H."/>
            <person name="Salamini F."/>
            <person name="Schmutz J."/>
            <person name="Morgante M."/>
            <person name="Rokhsar D.S."/>
        </authorList>
    </citation>
    <scope>NUCLEOTIDE SEQUENCE [LARGE SCALE GENOMIC DNA]</scope>
    <source>
        <strain evidence="6">cv. Nemared</strain>
    </source>
</reference>
<dbReference type="Gramene" id="ONI24362">
    <property type="protein sequence ID" value="ONI24362"/>
    <property type="gene ID" value="PRUPE_2G236200"/>
</dbReference>
<keyword evidence="3" id="KW-0547">Nucleotide-binding</keyword>
<dbReference type="InterPro" id="IPR050823">
    <property type="entry name" value="Plant_Ser_Thr_Prot_Kinase"/>
</dbReference>
<dbReference type="EMBL" id="CM007652">
    <property type="protein sequence ID" value="ONI24362.1"/>
    <property type="molecule type" value="Genomic_DNA"/>
</dbReference>
<keyword evidence="6" id="KW-1185">Reference proteome</keyword>
<evidence type="ECO:0000256" key="1">
    <source>
        <dbReference type="ARBA" id="ARBA00004236"/>
    </source>
</evidence>
<dbReference type="GO" id="GO:0004672">
    <property type="term" value="F:protein kinase activity"/>
    <property type="evidence" value="ECO:0007669"/>
    <property type="project" value="InterPro"/>
</dbReference>
<keyword evidence="2" id="KW-0472">Membrane</keyword>
<evidence type="ECO:0000313" key="5">
    <source>
        <dbReference type="EMBL" id="ONI24362.1"/>
    </source>
</evidence>
<dbReference type="InterPro" id="IPR017441">
    <property type="entry name" value="Protein_kinase_ATP_BS"/>
</dbReference>
<gene>
    <name evidence="5" type="ORF">PRUPE_2G236200</name>
</gene>
<protein>
    <recommendedName>
        <fullName evidence="4">Protein kinase domain-containing protein</fullName>
    </recommendedName>
</protein>
<dbReference type="InterPro" id="IPR001245">
    <property type="entry name" value="Ser-Thr/Tyr_kinase_cat_dom"/>
</dbReference>
<dbReference type="PANTHER" id="PTHR45621">
    <property type="entry name" value="OS01G0588500 PROTEIN-RELATED"/>
    <property type="match status" value="1"/>
</dbReference>
<dbReference type="Gene3D" id="1.10.510.10">
    <property type="entry name" value="Transferase(Phosphotransferase) domain 1"/>
    <property type="match status" value="2"/>
</dbReference>
<evidence type="ECO:0000313" key="6">
    <source>
        <dbReference type="Proteomes" id="UP000006882"/>
    </source>
</evidence>
<feature type="domain" description="Protein kinase" evidence="4">
    <location>
        <begin position="57"/>
        <end position="291"/>
    </location>
</feature>
<dbReference type="GO" id="GO:0005886">
    <property type="term" value="C:plasma membrane"/>
    <property type="evidence" value="ECO:0007669"/>
    <property type="project" value="UniProtKB-SubCell"/>
</dbReference>
<keyword evidence="3" id="KW-0067">ATP-binding</keyword>
<organism evidence="5 6">
    <name type="scientific">Prunus persica</name>
    <name type="common">Peach</name>
    <name type="synonym">Amygdalus persica</name>
    <dbReference type="NCBI Taxonomy" id="3760"/>
    <lineage>
        <taxon>Eukaryota</taxon>
        <taxon>Viridiplantae</taxon>
        <taxon>Streptophyta</taxon>
        <taxon>Embryophyta</taxon>
        <taxon>Tracheophyta</taxon>
        <taxon>Spermatophyta</taxon>
        <taxon>Magnoliopsida</taxon>
        <taxon>eudicotyledons</taxon>
        <taxon>Gunneridae</taxon>
        <taxon>Pentapetalae</taxon>
        <taxon>rosids</taxon>
        <taxon>fabids</taxon>
        <taxon>Rosales</taxon>
        <taxon>Rosaceae</taxon>
        <taxon>Amygdaloideae</taxon>
        <taxon>Amygdaleae</taxon>
        <taxon>Prunus</taxon>
    </lineage>
</organism>
<dbReference type="InterPro" id="IPR011009">
    <property type="entry name" value="Kinase-like_dom_sf"/>
</dbReference>
<dbReference type="Pfam" id="PF07714">
    <property type="entry name" value="PK_Tyr_Ser-Thr"/>
    <property type="match status" value="1"/>
</dbReference>
<evidence type="ECO:0000256" key="3">
    <source>
        <dbReference type="PROSITE-ProRule" id="PRU10141"/>
    </source>
</evidence>
<feature type="binding site" evidence="3">
    <location>
        <position position="95"/>
    </location>
    <ligand>
        <name>ATP</name>
        <dbReference type="ChEBI" id="CHEBI:30616"/>
    </ligand>
</feature>
<dbReference type="PROSITE" id="PS00107">
    <property type="entry name" value="PROTEIN_KINASE_ATP"/>
    <property type="match status" value="1"/>
</dbReference>
<dbReference type="GO" id="GO:0005524">
    <property type="term" value="F:ATP binding"/>
    <property type="evidence" value="ECO:0007669"/>
    <property type="project" value="UniProtKB-UniRule"/>
</dbReference>